<dbReference type="Proteomes" id="UP000887574">
    <property type="component" value="Unplaced"/>
</dbReference>
<dbReference type="WBParaSite" id="jg12286">
    <property type="protein sequence ID" value="jg12286"/>
    <property type="gene ID" value="jg12286"/>
</dbReference>
<reference evidence="2" key="1">
    <citation type="submission" date="2022-11" db="UniProtKB">
        <authorList>
            <consortium name="WormBaseParasite"/>
        </authorList>
    </citation>
    <scope>IDENTIFICATION</scope>
</reference>
<name>A0A915CTM0_9BILA</name>
<sequence>MWVTLTWHRFNEPNGLVRLRRETYCSPNAWCVVIGDCDLIRCGICAAGNSCYSGLKYIEKFGRKSAEERVTKEVLPMLLERESVAAQSLNRALHEQPHHKAVQDLGYEEAAKRAGQQYLEDLLAKERANPDLYPFKDAHH</sequence>
<dbReference type="AlphaFoldDB" id="A0A915CTM0"/>
<accession>A0A915CTM0</accession>
<protein>
    <submittedName>
        <fullName evidence="2">Uncharacterized protein</fullName>
    </submittedName>
</protein>
<organism evidence="1 2">
    <name type="scientific">Ditylenchus dipsaci</name>
    <dbReference type="NCBI Taxonomy" id="166011"/>
    <lineage>
        <taxon>Eukaryota</taxon>
        <taxon>Metazoa</taxon>
        <taxon>Ecdysozoa</taxon>
        <taxon>Nematoda</taxon>
        <taxon>Chromadorea</taxon>
        <taxon>Rhabditida</taxon>
        <taxon>Tylenchina</taxon>
        <taxon>Tylenchomorpha</taxon>
        <taxon>Sphaerularioidea</taxon>
        <taxon>Anguinidae</taxon>
        <taxon>Anguininae</taxon>
        <taxon>Ditylenchus</taxon>
    </lineage>
</organism>
<evidence type="ECO:0000313" key="2">
    <source>
        <dbReference type="WBParaSite" id="jg12286"/>
    </source>
</evidence>
<keyword evidence="1" id="KW-1185">Reference proteome</keyword>
<proteinExistence type="predicted"/>
<evidence type="ECO:0000313" key="1">
    <source>
        <dbReference type="Proteomes" id="UP000887574"/>
    </source>
</evidence>